<reference evidence="20" key="1">
    <citation type="journal article" date="2014" name="Front. Microbiol.">
        <title>High frequency of phylogenetically diverse reductive dehalogenase-homologous genes in deep subseafloor sedimentary metagenomes.</title>
        <authorList>
            <person name="Kawai M."/>
            <person name="Futagami T."/>
            <person name="Toyoda A."/>
            <person name="Takaki Y."/>
            <person name="Nishi S."/>
            <person name="Hori S."/>
            <person name="Arai W."/>
            <person name="Tsubouchi T."/>
            <person name="Morono Y."/>
            <person name="Uchiyama I."/>
            <person name="Ito T."/>
            <person name="Fujiyama A."/>
            <person name="Inagaki F."/>
            <person name="Takami H."/>
        </authorList>
    </citation>
    <scope>NUCLEOTIDE SEQUENCE</scope>
    <source>
        <strain evidence="20">Expedition CK06-06</strain>
    </source>
</reference>
<evidence type="ECO:0000256" key="3">
    <source>
        <dbReference type="ARBA" id="ARBA00004663"/>
    </source>
</evidence>
<evidence type="ECO:0000256" key="13">
    <source>
        <dbReference type="ARBA" id="ARBA00023136"/>
    </source>
</evidence>
<evidence type="ECO:0000256" key="4">
    <source>
        <dbReference type="ARBA" id="ARBA00010561"/>
    </source>
</evidence>
<keyword evidence="11" id="KW-0460">Magnesium</keyword>
<protein>
    <recommendedName>
        <fullName evidence="6">Adenosylcobinamide-GDP ribazoletransferase</fullName>
        <ecNumber evidence="5">2.7.8.26</ecNumber>
    </recommendedName>
    <alternativeName>
        <fullName evidence="16">Cobalamin synthase</fullName>
    </alternativeName>
    <alternativeName>
        <fullName evidence="15">Cobalamin-5'-phosphate synthase</fullName>
    </alternativeName>
</protein>
<comment type="subcellular location">
    <subcellularLocation>
        <location evidence="2">Cell membrane</location>
        <topology evidence="2">Multi-pass membrane protein</topology>
    </subcellularLocation>
</comment>
<evidence type="ECO:0000256" key="10">
    <source>
        <dbReference type="ARBA" id="ARBA00022692"/>
    </source>
</evidence>
<dbReference type="EMBL" id="BARS01056407">
    <property type="protein sequence ID" value="GAG42764.1"/>
    <property type="molecule type" value="Genomic_DNA"/>
</dbReference>
<dbReference type="PANTHER" id="PTHR34148:SF1">
    <property type="entry name" value="ADENOSYLCOBINAMIDE-GDP RIBAZOLETRANSFERASE"/>
    <property type="match status" value="1"/>
</dbReference>
<evidence type="ECO:0000256" key="6">
    <source>
        <dbReference type="ARBA" id="ARBA00015850"/>
    </source>
</evidence>
<feature type="transmembrane region" description="Helical" evidence="19">
    <location>
        <begin position="54"/>
        <end position="82"/>
    </location>
</feature>
<dbReference type="GO" id="GO:0051073">
    <property type="term" value="F:adenosylcobinamide-GDP ribazoletransferase activity"/>
    <property type="evidence" value="ECO:0007669"/>
    <property type="project" value="UniProtKB-EC"/>
</dbReference>
<keyword evidence="8" id="KW-0169">Cobalamin biosynthesis</keyword>
<dbReference type="GO" id="GO:0009236">
    <property type="term" value="P:cobalamin biosynthetic process"/>
    <property type="evidence" value="ECO:0007669"/>
    <property type="project" value="UniProtKB-UniPathway"/>
</dbReference>
<evidence type="ECO:0000256" key="5">
    <source>
        <dbReference type="ARBA" id="ARBA00013200"/>
    </source>
</evidence>
<evidence type="ECO:0000256" key="18">
    <source>
        <dbReference type="ARBA" id="ARBA00049504"/>
    </source>
</evidence>
<dbReference type="HAMAP" id="MF_00719">
    <property type="entry name" value="CobS"/>
    <property type="match status" value="1"/>
</dbReference>
<dbReference type="GO" id="GO:0008818">
    <property type="term" value="F:cobalamin 5'-phosphate synthase activity"/>
    <property type="evidence" value="ECO:0007669"/>
    <property type="project" value="InterPro"/>
</dbReference>
<evidence type="ECO:0000256" key="16">
    <source>
        <dbReference type="ARBA" id="ARBA00032853"/>
    </source>
</evidence>
<organism evidence="20">
    <name type="scientific">marine sediment metagenome</name>
    <dbReference type="NCBI Taxonomy" id="412755"/>
    <lineage>
        <taxon>unclassified sequences</taxon>
        <taxon>metagenomes</taxon>
        <taxon>ecological metagenomes</taxon>
    </lineage>
</organism>
<keyword evidence="10 19" id="KW-0812">Transmembrane</keyword>
<comment type="pathway">
    <text evidence="3">Cofactor biosynthesis; adenosylcobalamin biosynthesis; adenosylcobalamin from cob(II)yrinate a,c-diamide: step 7/7.</text>
</comment>
<dbReference type="PANTHER" id="PTHR34148">
    <property type="entry name" value="ADENOSYLCOBINAMIDE-GDP RIBAZOLETRANSFERASE"/>
    <property type="match status" value="1"/>
</dbReference>
<evidence type="ECO:0000256" key="12">
    <source>
        <dbReference type="ARBA" id="ARBA00022989"/>
    </source>
</evidence>
<sequence length="128" mass="13330">LVSVPSPDLWRAAFLMPVAGRCALVITMTVLPYARPEGGLGSVFYRKRSLPRGIWAVVVLCLTGWLVAGMCGLTAAAGSLVVTVAFAAYTSRKIGGATGDTLGASCEIAELVPVLTMAAWPMLMRGGM</sequence>
<name>X0XHV7_9ZZZZ</name>
<dbReference type="EC" id="2.7.8.26" evidence="5"/>
<keyword evidence="13 19" id="KW-0472">Membrane</keyword>
<keyword evidence="12 19" id="KW-1133">Transmembrane helix</keyword>
<comment type="function">
    <text evidence="14">Joins adenosylcobinamide-GDP and alpha-ribazole to generate adenosylcobalamin (Ado-cobalamin). Also synthesizes adenosylcobalamin 5'-phosphate from adenosylcobinamide-GDP and alpha-ribazole 5'-phosphate.</text>
</comment>
<evidence type="ECO:0000256" key="11">
    <source>
        <dbReference type="ARBA" id="ARBA00022842"/>
    </source>
</evidence>
<dbReference type="Pfam" id="PF02654">
    <property type="entry name" value="CobS"/>
    <property type="match status" value="1"/>
</dbReference>
<comment type="cofactor">
    <cofactor evidence="1">
        <name>Mg(2+)</name>
        <dbReference type="ChEBI" id="CHEBI:18420"/>
    </cofactor>
</comment>
<gene>
    <name evidence="20" type="ORF">S01H1_83081</name>
</gene>
<feature type="non-terminal residue" evidence="20">
    <location>
        <position position="1"/>
    </location>
</feature>
<evidence type="ECO:0000256" key="1">
    <source>
        <dbReference type="ARBA" id="ARBA00001946"/>
    </source>
</evidence>
<dbReference type="GO" id="GO:0005886">
    <property type="term" value="C:plasma membrane"/>
    <property type="evidence" value="ECO:0007669"/>
    <property type="project" value="UniProtKB-SubCell"/>
</dbReference>
<evidence type="ECO:0000256" key="7">
    <source>
        <dbReference type="ARBA" id="ARBA00022475"/>
    </source>
</evidence>
<evidence type="ECO:0000256" key="2">
    <source>
        <dbReference type="ARBA" id="ARBA00004651"/>
    </source>
</evidence>
<comment type="catalytic activity">
    <reaction evidence="17">
        <text>alpha-ribazole + adenosylcob(III)inamide-GDP = adenosylcob(III)alamin + GMP + H(+)</text>
        <dbReference type="Rhea" id="RHEA:16049"/>
        <dbReference type="ChEBI" id="CHEBI:10329"/>
        <dbReference type="ChEBI" id="CHEBI:15378"/>
        <dbReference type="ChEBI" id="CHEBI:18408"/>
        <dbReference type="ChEBI" id="CHEBI:58115"/>
        <dbReference type="ChEBI" id="CHEBI:60487"/>
        <dbReference type="EC" id="2.7.8.26"/>
    </reaction>
</comment>
<feature type="transmembrane region" description="Helical" evidence="19">
    <location>
        <begin position="12"/>
        <end position="34"/>
    </location>
</feature>
<keyword evidence="7" id="KW-1003">Cell membrane</keyword>
<evidence type="ECO:0000256" key="8">
    <source>
        <dbReference type="ARBA" id="ARBA00022573"/>
    </source>
</evidence>
<dbReference type="AlphaFoldDB" id="X0XHV7"/>
<accession>X0XHV7</accession>
<comment type="catalytic activity">
    <reaction evidence="18">
        <text>alpha-ribazole 5'-phosphate + adenosylcob(III)inamide-GDP = adenosylcob(III)alamin 5'-phosphate + GMP + H(+)</text>
        <dbReference type="Rhea" id="RHEA:23560"/>
        <dbReference type="ChEBI" id="CHEBI:15378"/>
        <dbReference type="ChEBI" id="CHEBI:57918"/>
        <dbReference type="ChEBI" id="CHEBI:58115"/>
        <dbReference type="ChEBI" id="CHEBI:60487"/>
        <dbReference type="ChEBI" id="CHEBI:60493"/>
        <dbReference type="EC" id="2.7.8.26"/>
    </reaction>
</comment>
<keyword evidence="9" id="KW-0808">Transferase</keyword>
<dbReference type="InterPro" id="IPR003805">
    <property type="entry name" value="CobS"/>
</dbReference>
<evidence type="ECO:0000256" key="17">
    <source>
        <dbReference type="ARBA" id="ARBA00048623"/>
    </source>
</evidence>
<evidence type="ECO:0000256" key="14">
    <source>
        <dbReference type="ARBA" id="ARBA00025228"/>
    </source>
</evidence>
<comment type="similarity">
    <text evidence="4">Belongs to the CobS family.</text>
</comment>
<dbReference type="UniPathway" id="UPA00148">
    <property type="reaction ID" value="UER00238"/>
</dbReference>
<evidence type="ECO:0000256" key="15">
    <source>
        <dbReference type="ARBA" id="ARBA00032605"/>
    </source>
</evidence>
<evidence type="ECO:0000313" key="20">
    <source>
        <dbReference type="EMBL" id="GAG42764.1"/>
    </source>
</evidence>
<proteinExistence type="inferred from homology"/>
<evidence type="ECO:0000256" key="9">
    <source>
        <dbReference type="ARBA" id="ARBA00022679"/>
    </source>
</evidence>
<evidence type="ECO:0000256" key="19">
    <source>
        <dbReference type="SAM" id="Phobius"/>
    </source>
</evidence>
<comment type="caution">
    <text evidence="20">The sequence shown here is derived from an EMBL/GenBank/DDBJ whole genome shotgun (WGS) entry which is preliminary data.</text>
</comment>